<organism evidence="1 2">
    <name type="scientific">Alishewanella longhuensis</name>
    <dbReference type="NCBI Taxonomy" id="1091037"/>
    <lineage>
        <taxon>Bacteria</taxon>
        <taxon>Pseudomonadati</taxon>
        <taxon>Pseudomonadota</taxon>
        <taxon>Gammaproteobacteria</taxon>
        <taxon>Alteromonadales</taxon>
        <taxon>Alteromonadaceae</taxon>
        <taxon>Alishewanella</taxon>
    </lineage>
</organism>
<sequence>MQTALVERRQLTGEMQPFWDELNLAQKFAITELERYGYELVFVRYTSSGSLAVLRLGERFAVIDEHGEIDSAPKIAIRH</sequence>
<name>A0ABQ3KX87_9ALTE</name>
<proteinExistence type="predicted"/>
<dbReference type="EMBL" id="BNAO01000003">
    <property type="protein sequence ID" value="GHG67607.1"/>
    <property type="molecule type" value="Genomic_DNA"/>
</dbReference>
<dbReference type="RefSeq" id="WP_189432154.1">
    <property type="nucleotide sequence ID" value="NZ_BNAO01000003.1"/>
</dbReference>
<keyword evidence="2" id="KW-1185">Reference proteome</keyword>
<protein>
    <submittedName>
        <fullName evidence="1">Uncharacterized protein</fullName>
    </submittedName>
</protein>
<evidence type="ECO:0000313" key="2">
    <source>
        <dbReference type="Proteomes" id="UP000659697"/>
    </source>
</evidence>
<comment type="caution">
    <text evidence="1">The sequence shown here is derived from an EMBL/GenBank/DDBJ whole genome shotgun (WGS) entry which is preliminary data.</text>
</comment>
<gene>
    <name evidence="1" type="ORF">GCM10010919_16420</name>
</gene>
<accession>A0ABQ3KX87</accession>
<evidence type="ECO:0000313" key="1">
    <source>
        <dbReference type="EMBL" id="GHG67607.1"/>
    </source>
</evidence>
<dbReference type="Proteomes" id="UP000659697">
    <property type="component" value="Unassembled WGS sequence"/>
</dbReference>
<reference evidence="2" key="1">
    <citation type="journal article" date="2019" name="Int. J. Syst. Evol. Microbiol.">
        <title>The Global Catalogue of Microorganisms (GCM) 10K type strain sequencing project: providing services to taxonomists for standard genome sequencing and annotation.</title>
        <authorList>
            <consortium name="The Broad Institute Genomics Platform"/>
            <consortium name="The Broad Institute Genome Sequencing Center for Infectious Disease"/>
            <person name="Wu L."/>
            <person name="Ma J."/>
        </authorList>
    </citation>
    <scope>NUCLEOTIDE SEQUENCE [LARGE SCALE GENOMIC DNA]</scope>
    <source>
        <strain evidence="2">CGMCC 1.7003</strain>
    </source>
</reference>